<evidence type="ECO:0000313" key="4">
    <source>
        <dbReference type="Proteomes" id="UP001199469"/>
    </source>
</evidence>
<keyword evidence="4" id="KW-1185">Reference proteome</keyword>
<dbReference type="InterPro" id="IPR003870">
    <property type="entry name" value="DUF222"/>
</dbReference>
<name>A0ABS8PEY8_9PSEU</name>
<dbReference type="Pfam" id="PF02720">
    <property type="entry name" value="DUF222"/>
    <property type="match status" value="1"/>
</dbReference>
<feature type="compositionally biased region" description="Basic and acidic residues" evidence="1">
    <location>
        <begin position="235"/>
        <end position="254"/>
    </location>
</feature>
<comment type="caution">
    <text evidence="3">The sequence shown here is derived from an EMBL/GenBank/DDBJ whole genome shotgun (WGS) entry which is preliminary data.</text>
</comment>
<proteinExistence type="predicted"/>
<feature type="region of interest" description="Disordered" evidence="1">
    <location>
        <begin position="208"/>
        <end position="359"/>
    </location>
</feature>
<reference evidence="3 4" key="1">
    <citation type="submission" date="2021-11" db="EMBL/GenBank/DDBJ databases">
        <title>Draft genome sequence of Actinomycetospora sp. SF1 isolated from the rhizosphere soil.</title>
        <authorList>
            <person name="Duangmal K."/>
            <person name="Chantavorakit T."/>
        </authorList>
    </citation>
    <scope>NUCLEOTIDE SEQUENCE [LARGE SCALE GENOMIC DNA]</scope>
    <source>
        <strain evidence="3 4">TBRC 5722</strain>
    </source>
</reference>
<evidence type="ECO:0000259" key="2">
    <source>
        <dbReference type="Pfam" id="PF02720"/>
    </source>
</evidence>
<evidence type="ECO:0000313" key="3">
    <source>
        <dbReference type="EMBL" id="MCD2196836.1"/>
    </source>
</evidence>
<organism evidence="3 4">
    <name type="scientific">Actinomycetospora endophytica</name>
    <dbReference type="NCBI Taxonomy" id="2291215"/>
    <lineage>
        <taxon>Bacteria</taxon>
        <taxon>Bacillati</taxon>
        <taxon>Actinomycetota</taxon>
        <taxon>Actinomycetes</taxon>
        <taxon>Pseudonocardiales</taxon>
        <taxon>Pseudonocardiaceae</taxon>
        <taxon>Actinomycetospora</taxon>
    </lineage>
</organism>
<dbReference type="Proteomes" id="UP001199469">
    <property type="component" value="Unassembled WGS sequence"/>
</dbReference>
<feature type="compositionally biased region" description="Pro residues" evidence="1">
    <location>
        <begin position="262"/>
        <end position="280"/>
    </location>
</feature>
<protein>
    <submittedName>
        <fullName evidence="3">DUF222 domain-containing protein</fullName>
    </submittedName>
</protein>
<dbReference type="RefSeq" id="WP_230738708.1">
    <property type="nucleotide sequence ID" value="NZ_JAJNDB010000006.1"/>
</dbReference>
<gene>
    <name evidence="3" type="ORF">LQ327_26035</name>
</gene>
<sequence>MGCWSRWGNSPSSGAWQATGHRGVGRLLEELWRVDPAHAKHLVAHAEHTLALVALSGQTLPARLARAAAIAAAGEIGEEHLRVLVRARGLIERIVGLAPERVAEAEELLAEAARSLSPSGLQRVVDQLLATLDQDGAAPEEDPEPVDELLLTHRRDGTLAFTGRVHGVADVELLLETLDALSTPAGPDDPRSLAQRRAEALLDLCGQARGPEGIADPADDPAAPDPFGDDPVDEDAYRDLDWRDHRDEDSDASRRHGWLRPVPDPAPGPRRLFTPPPPEPPEPEHDASPAPRRSTEPPGSEKPPGTEEPSDPGARSEAADPNSDAPPDPPDHGAPAEPPGHSTPLEPAPTLPLRSGRRGSVLPIPARAQIALTIPLEWLREQTGHAQLDSGRALDPATARRLACDGNIIPVVLGTRSEPVELGRASYVVTEALRRLLTMRDRGCAHPGCTRRPNRTHAHHILTTSSTGATAGSPSRTILSCSAGTTTTWSTTVPGKYA</sequence>
<dbReference type="EMBL" id="JAJNDB010000006">
    <property type="protein sequence ID" value="MCD2196836.1"/>
    <property type="molecule type" value="Genomic_DNA"/>
</dbReference>
<evidence type="ECO:0000256" key="1">
    <source>
        <dbReference type="SAM" id="MobiDB-lite"/>
    </source>
</evidence>
<feature type="domain" description="DUF222" evidence="2">
    <location>
        <begin position="14"/>
        <end position="205"/>
    </location>
</feature>
<accession>A0ABS8PEY8</accession>